<evidence type="ECO:0000259" key="22">
    <source>
        <dbReference type="PROSITE" id="PS50011"/>
    </source>
</evidence>
<dbReference type="Pfam" id="PF08282">
    <property type="entry name" value="Hydrolase_3"/>
    <property type="match status" value="1"/>
</dbReference>
<protein>
    <recommendedName>
        <fullName evidence="3">non-specific serine/threonine protein kinase</fullName>
        <ecNumber evidence="3">2.7.11.1</ecNumber>
    </recommendedName>
</protein>
<feature type="transmembrane region" description="Helical" evidence="21">
    <location>
        <begin position="1180"/>
        <end position="1200"/>
    </location>
</feature>
<dbReference type="Gene3D" id="2.70.150.10">
    <property type="entry name" value="Calcium-transporting ATPase, cytoplasmic transduction domain A"/>
    <property type="match status" value="1"/>
</dbReference>
<dbReference type="Pfam" id="PF00122">
    <property type="entry name" value="E1-E2_ATPase"/>
    <property type="match status" value="1"/>
</dbReference>
<evidence type="ECO:0000313" key="23">
    <source>
        <dbReference type="EMBL" id="KAH0913511.1"/>
    </source>
</evidence>
<proteinExistence type="predicted"/>
<name>A0ABQ8C8W9_BRANA</name>
<feature type="domain" description="Protein kinase" evidence="22">
    <location>
        <begin position="1928"/>
        <end position="2195"/>
    </location>
</feature>
<dbReference type="Proteomes" id="UP000824890">
    <property type="component" value="Unassembled WGS sequence"/>
</dbReference>
<keyword evidence="9" id="KW-0677">Repeat</keyword>
<dbReference type="InterPro" id="IPR001611">
    <property type="entry name" value="Leu-rich_rpt"/>
</dbReference>
<feature type="transmembrane region" description="Helical" evidence="21">
    <location>
        <begin position="477"/>
        <end position="498"/>
    </location>
</feature>
<feature type="binding site" evidence="19">
    <location>
        <position position="1956"/>
    </location>
    <ligand>
        <name>ATP</name>
        <dbReference type="ChEBI" id="CHEBI:30616"/>
    </ligand>
</feature>
<dbReference type="PROSITE" id="PS00107">
    <property type="entry name" value="PROTEIN_KINASE_ATP"/>
    <property type="match status" value="1"/>
</dbReference>
<dbReference type="InterPro" id="IPR001245">
    <property type="entry name" value="Ser-Thr/Tyr_kinase_cat_dom"/>
</dbReference>
<dbReference type="PROSITE" id="PS00154">
    <property type="entry name" value="ATPASE_E1_E2"/>
    <property type="match status" value="1"/>
</dbReference>
<feature type="transmembrane region" description="Helical" evidence="21">
    <location>
        <begin position="305"/>
        <end position="325"/>
    </location>
</feature>
<dbReference type="SMART" id="SM00831">
    <property type="entry name" value="Cation_ATPase_N"/>
    <property type="match status" value="1"/>
</dbReference>
<evidence type="ECO:0000256" key="17">
    <source>
        <dbReference type="ARBA" id="ARBA00047899"/>
    </source>
</evidence>
<dbReference type="SFLD" id="SFLDG00002">
    <property type="entry name" value="C1.7:_P-type_atpase_like"/>
    <property type="match status" value="1"/>
</dbReference>
<comment type="subcellular location">
    <subcellularLocation>
        <location evidence="1">Membrane</location>
        <topology evidence="1">Multi-pass membrane protein</topology>
    </subcellularLocation>
    <subcellularLocation>
        <location evidence="2">Membrane</location>
        <topology evidence="2">Single-pass membrane protein</topology>
    </subcellularLocation>
</comment>
<dbReference type="Pfam" id="PF00689">
    <property type="entry name" value="Cation_ATPase_C"/>
    <property type="match status" value="1"/>
</dbReference>
<dbReference type="InterPro" id="IPR004014">
    <property type="entry name" value="ATPase_P-typ_cation-transptr_N"/>
</dbReference>
<keyword evidence="8" id="KW-0732">Signal</keyword>
<dbReference type="SMART" id="SM00369">
    <property type="entry name" value="LRR_TYP"/>
    <property type="match status" value="3"/>
</dbReference>
<keyword evidence="7 21" id="KW-0812">Transmembrane</keyword>
<comment type="caution">
    <text evidence="23">The sequence shown here is derived from an EMBL/GenBank/DDBJ whole genome shotgun (WGS) entry which is preliminary data.</text>
</comment>
<dbReference type="InterPro" id="IPR023299">
    <property type="entry name" value="ATPase_P-typ_cyto_dom_N"/>
</dbReference>
<dbReference type="SUPFAM" id="SSF81665">
    <property type="entry name" value="Calcium ATPase, transmembrane domain M"/>
    <property type="match status" value="1"/>
</dbReference>
<dbReference type="Gene3D" id="3.80.10.10">
    <property type="entry name" value="Ribonuclease Inhibitor"/>
    <property type="match status" value="2"/>
</dbReference>
<keyword evidence="12" id="KW-0106">Calcium</keyword>
<dbReference type="InterPro" id="IPR017441">
    <property type="entry name" value="Protein_kinase_ATP_BS"/>
</dbReference>
<organism evidence="23 24">
    <name type="scientific">Brassica napus</name>
    <name type="common">Rape</name>
    <dbReference type="NCBI Taxonomy" id="3708"/>
    <lineage>
        <taxon>Eukaryota</taxon>
        <taxon>Viridiplantae</taxon>
        <taxon>Streptophyta</taxon>
        <taxon>Embryophyta</taxon>
        <taxon>Tracheophyta</taxon>
        <taxon>Spermatophyta</taxon>
        <taxon>Magnoliopsida</taxon>
        <taxon>eudicotyledons</taxon>
        <taxon>Gunneridae</taxon>
        <taxon>Pentapetalae</taxon>
        <taxon>rosids</taxon>
        <taxon>malvids</taxon>
        <taxon>Brassicales</taxon>
        <taxon>Brassicaceae</taxon>
        <taxon>Brassiceae</taxon>
        <taxon>Brassica</taxon>
    </lineage>
</organism>
<dbReference type="SUPFAM" id="SSF81653">
    <property type="entry name" value="Calcium ATPase, transduction domain A"/>
    <property type="match status" value="1"/>
</dbReference>
<dbReference type="InterPro" id="IPR001757">
    <property type="entry name" value="P_typ_ATPase"/>
</dbReference>
<comment type="catalytic activity">
    <reaction evidence="17">
        <text>L-threonyl-[protein] + ATP = O-phospho-L-threonyl-[protein] + ADP + H(+)</text>
        <dbReference type="Rhea" id="RHEA:46608"/>
        <dbReference type="Rhea" id="RHEA-COMP:11060"/>
        <dbReference type="Rhea" id="RHEA-COMP:11605"/>
        <dbReference type="ChEBI" id="CHEBI:15378"/>
        <dbReference type="ChEBI" id="CHEBI:30013"/>
        <dbReference type="ChEBI" id="CHEBI:30616"/>
        <dbReference type="ChEBI" id="CHEBI:61977"/>
        <dbReference type="ChEBI" id="CHEBI:456216"/>
        <dbReference type="EC" id="2.7.11.1"/>
    </reaction>
</comment>
<keyword evidence="24" id="KW-1185">Reference proteome</keyword>
<evidence type="ECO:0000256" key="20">
    <source>
        <dbReference type="SAM" id="MobiDB-lite"/>
    </source>
</evidence>
<evidence type="ECO:0000256" key="8">
    <source>
        <dbReference type="ARBA" id="ARBA00022729"/>
    </source>
</evidence>
<dbReference type="SUPFAM" id="SSF81660">
    <property type="entry name" value="Metal cation-transporting ATPase, ATP-binding domain N"/>
    <property type="match status" value="1"/>
</dbReference>
<dbReference type="InterPro" id="IPR032675">
    <property type="entry name" value="LRR_dom_sf"/>
</dbReference>
<feature type="transmembrane region" description="Helical" evidence="21">
    <location>
        <begin position="275"/>
        <end position="293"/>
    </location>
</feature>
<evidence type="ECO:0000256" key="15">
    <source>
        <dbReference type="ARBA" id="ARBA00022989"/>
    </source>
</evidence>
<dbReference type="Pfam" id="PF07714">
    <property type="entry name" value="PK_Tyr_Ser-Thr"/>
    <property type="match status" value="1"/>
</dbReference>
<dbReference type="InterPro" id="IPR008250">
    <property type="entry name" value="ATPase_P-typ_transduc_dom_A_sf"/>
</dbReference>
<feature type="transmembrane region" description="Helical" evidence="21">
    <location>
        <begin position="518"/>
        <end position="546"/>
    </location>
</feature>
<keyword evidence="6" id="KW-0808">Transferase</keyword>
<dbReference type="InterPro" id="IPR000719">
    <property type="entry name" value="Prot_kinase_dom"/>
</dbReference>
<dbReference type="EC" id="2.7.11.1" evidence="3"/>
<evidence type="ECO:0000256" key="11">
    <source>
        <dbReference type="ARBA" id="ARBA00022777"/>
    </source>
</evidence>
<dbReference type="InterPro" id="IPR044492">
    <property type="entry name" value="P_typ_ATPase_HD_dom"/>
</dbReference>
<dbReference type="InterPro" id="IPR011009">
    <property type="entry name" value="Kinase-like_dom_sf"/>
</dbReference>
<evidence type="ECO:0000256" key="5">
    <source>
        <dbReference type="ARBA" id="ARBA00022614"/>
    </source>
</evidence>
<keyword evidence="4" id="KW-0723">Serine/threonine-protein kinase</keyword>
<dbReference type="Pfam" id="PF13855">
    <property type="entry name" value="LRR_8"/>
    <property type="match status" value="1"/>
</dbReference>
<evidence type="ECO:0000256" key="13">
    <source>
        <dbReference type="ARBA" id="ARBA00022840"/>
    </source>
</evidence>
<evidence type="ECO:0000256" key="3">
    <source>
        <dbReference type="ARBA" id="ARBA00012513"/>
    </source>
</evidence>
<evidence type="ECO:0000256" key="4">
    <source>
        <dbReference type="ARBA" id="ARBA00022527"/>
    </source>
</evidence>
<keyword evidence="10 19" id="KW-0547">Nucleotide-binding</keyword>
<evidence type="ECO:0000256" key="18">
    <source>
        <dbReference type="ARBA" id="ARBA00048679"/>
    </source>
</evidence>
<keyword evidence="16 21" id="KW-0472">Membrane</keyword>
<feature type="transmembrane region" description="Helical" evidence="21">
    <location>
        <begin position="1215"/>
        <end position="1235"/>
    </location>
</feature>
<sequence>MGLLVMCFVLRYVNIMRHKKTRYTRILFPKGLEKMGSLVVASCVLKQAPCVPQQFLWDGLTCEYSNMSAPPRIISLYSEITGIIVPDIQNLIQLQKLDLSNNNLTGGIPEFLAKMISLLVINLSGNNVPVYNNKKKNRTMLPVIASLASLGVIISVTALLFVCMKRRPINRKRHIIAIDRVQLVKASIEEEERERRTISASNKQYGLQTSGSESSNSEPWAKDVRECEDHFGVSFEKGLTTDDVAKRHQIYGLNELEKPEGTSLFKLILEQFNDTLVRILLAAAVISFVLAFVDGDEGGEMGITAFVEPLVIFLILIVNAVVGIWQETNAEKALEALKEIQSQQATVTRDGVKLSSLPAKELVPGDVVELRVGDKVPADMRVVRLISSTLRVEQGSLTGESEAVSKTTKPVEENADIQGKKCMVFAGTTVVNGNCVCLVTHTGMSTEIGRVHSQIQEAAQHEEDTPLKKKLNEFGEALTMIIGLICALVWLINVKYFLSWEYVDGWPRNFKFSFEKCTYYFEIAVALAVAAIPEGLPAVITTCLALGTRKMAQKNALVRKLPSVETLGCTTVICSDKTGTLTTNQMAVSKLVAMGSRVGTLRSFNVEGTSFDPRDGKIEDWPAGRMDTNLQMIAKIAAICNDADVEKSENQFVARGMPTEAALKVLVEKMGFPEGANKASSLADGDVLRCCRLWSELEQRIATLEFDRDRKSMGVMVDSSSGKKLLLVKGAVENVLERSTHIQLLDGSIQELDQYSRDLILQSLHDMSMSALRCLGFAYSDVPSDFATYDGSEDHPAHQQLLNPSNYSSIESNLTFVGFVGLRDPPRKEVRQAIADCRTAGIRVMVITGDNKSTAEAICREIGVFEADEDISTRSLTGKEFMDVKDQKNHLRQSGGLLFSRAEPKHKQEIVRLLKEDGEVVAMTGDGVNDAPALKLADIGVAMGISGTEVAKEASDMVLADDNFSTIVAAVGEGRSIYNNMKAFIRYMISSNIGEVASIFLTAALGIPEGMIPVQLLWVNLVTDGPPATALGFNPPDKDIMKKPPRRSDDSLITAWILFRYLVIGMYVGVATVGVFIIWYTHSSFMGIDLSQDGHSLVSYSQLAHWGQCSSWEGFKVSPFTAGSQTFSFESNPCEYFHQGKIKASTLSLSVLVAIEMFNSLNALSEDGSLVTMPPWVNPWLLLAMAVSFGLHFVILYVPFLAQVFGIVPLSLNEWLLVLAVSLPVILIDEVLKFVGRLTSGYRYSPRTPSAKQKTDLTSVLIQYTKTVQVEVTITVMINELCSEFSASLPLQRVNHIHSRNSLPPSVLGVGNSATDDILEKDLEDSSGLLVDESANTLDTSSTSKTTDGRLGDTLDKKKMKNLRRLLLSFLVLSFGISSFVQAQDQKGFINLDCGLQANESPYTEPTTKLIFTSDADFIKTGKSGRIQNVPGLEYIKPYTVLRYFPDGVRNCYTLSVVQDTNYLIVAMFTYGNYDNLDTPPKFDLYLGPNIWTTVDLQRKVNGTREELIHISRSTSLQVCLVKTGTTTPVISALELRPLRNDIYIPQSGSLKNRFRVYLTDSRDIVRYPLDVHDRLWSPFFMSEWKLLRTSLSVNTSDDDYDIPEDVLVTAATPANVSLPLTISWNVETPSDLFYAYLHGAEIQSLRDNDTREFNITAGPNVSYGPVSPEELLVNTLSNTSPVKCDGGACHLQLIRTLNSTLPPLLNAIEAFVVVEFPQSETNTDDVVAIKSIETSYGLSRISWQGDPCVPQQFLWDGLTCEYTNISTPPRILSLDLSSSEITGIIVPEIQNLTQLQKLDLSNNNLTGGVPEFLAKMKSLLVINLSGNNLSGSVPQALLDKVKKGLTLNIQGNPNLCSSSSCNKKKKRTMLPVIASLASLGVIISVISLLFVCMKRGPSIGKGFSPSQPSIETKKRRYTYTEVLAMTNNMERVLGKGGFGMVYHGYINGNEEVAVKLLSPSSAQGYKEFKTEVELLLRVYHTNLVSLVGYCDEKDHLALIYQYMANGDLKQNLSGSSTMSWVDRLNIAIDAALGLVYLHIGCKPLIVHRDVKSSNILLDDQFQAKLADFGLSRSFPVGGETQVSTLVAGTPGYLDHEYYQTNRLSEKSDVYSFGVVLLEIITNKPVIDQTRQKPHISEWVKFMLTRGDINNVMDPKLQGVYDSGSAWKALELAMTCVFPSSLERPNMSHVVHELKECLISENKRTRDINATSSLDINLSFGSDVNPKAR</sequence>
<keyword evidence="15 21" id="KW-1133">Transmembrane helix</keyword>
<evidence type="ECO:0000256" key="2">
    <source>
        <dbReference type="ARBA" id="ARBA00004167"/>
    </source>
</evidence>
<feature type="transmembrane region" description="Helical" evidence="21">
    <location>
        <begin position="140"/>
        <end position="163"/>
    </location>
</feature>
<evidence type="ECO:0000256" key="21">
    <source>
        <dbReference type="SAM" id="Phobius"/>
    </source>
</evidence>
<dbReference type="CDD" id="cd14066">
    <property type="entry name" value="STKc_IRAK"/>
    <property type="match status" value="1"/>
</dbReference>
<keyword evidence="11" id="KW-0418">Kinase</keyword>
<evidence type="ECO:0000256" key="6">
    <source>
        <dbReference type="ARBA" id="ARBA00022679"/>
    </source>
</evidence>
<dbReference type="EMBL" id="JAGKQM010000009">
    <property type="protein sequence ID" value="KAH0913511.1"/>
    <property type="molecule type" value="Genomic_DNA"/>
</dbReference>
<evidence type="ECO:0000256" key="7">
    <source>
        <dbReference type="ARBA" id="ARBA00022692"/>
    </source>
</evidence>
<dbReference type="Gene3D" id="1.20.1110.10">
    <property type="entry name" value="Calcium-transporting ATPase, transmembrane domain"/>
    <property type="match status" value="1"/>
</dbReference>
<gene>
    <name evidence="23" type="ORF">HID58_036832</name>
</gene>
<dbReference type="InterPro" id="IPR006068">
    <property type="entry name" value="ATPase_P-typ_cation-transptr_C"/>
</dbReference>
<dbReference type="PANTHER" id="PTHR45631">
    <property type="entry name" value="OS07G0107800 PROTEIN-RELATED"/>
    <property type="match status" value="1"/>
</dbReference>
<feature type="transmembrane region" description="Helical" evidence="21">
    <location>
        <begin position="1053"/>
        <end position="1080"/>
    </location>
</feature>
<dbReference type="SFLD" id="SFLDS00003">
    <property type="entry name" value="Haloacid_Dehalogenase"/>
    <property type="match status" value="1"/>
</dbReference>
<feature type="region of interest" description="Disordered" evidence="20">
    <location>
        <begin position="199"/>
        <end position="219"/>
    </location>
</feature>
<evidence type="ECO:0000256" key="16">
    <source>
        <dbReference type="ARBA" id="ARBA00023136"/>
    </source>
</evidence>
<keyword evidence="14" id="KW-1278">Translocase</keyword>
<dbReference type="Gene3D" id="3.40.50.1000">
    <property type="entry name" value="HAD superfamily/HAD-like"/>
    <property type="match status" value="1"/>
</dbReference>
<dbReference type="PROSITE" id="PS50011">
    <property type="entry name" value="PROTEIN_KINASE_DOM"/>
    <property type="match status" value="1"/>
</dbReference>
<reference evidence="23 24" key="1">
    <citation type="submission" date="2021-05" db="EMBL/GenBank/DDBJ databases">
        <title>Genome Assembly of Synthetic Allotetraploid Brassica napus Reveals Homoeologous Exchanges between Subgenomes.</title>
        <authorList>
            <person name="Davis J.T."/>
        </authorList>
    </citation>
    <scope>NUCLEOTIDE SEQUENCE [LARGE SCALE GENOMIC DNA]</scope>
    <source>
        <strain evidence="24">cv. Da-Ae</strain>
        <tissue evidence="23">Seedling</tissue>
    </source>
</reference>
<feature type="compositionally biased region" description="Polar residues" evidence="20">
    <location>
        <begin position="199"/>
        <end position="218"/>
    </location>
</feature>
<dbReference type="SMART" id="SM00220">
    <property type="entry name" value="S_TKc"/>
    <property type="match status" value="1"/>
</dbReference>
<dbReference type="InterPro" id="IPR024788">
    <property type="entry name" value="Malectin-like_Carb-bd_dom"/>
</dbReference>
<dbReference type="Pfam" id="PF12819">
    <property type="entry name" value="Malectin_like"/>
    <property type="match status" value="1"/>
</dbReference>
<feature type="transmembrane region" description="Helical" evidence="21">
    <location>
        <begin position="1366"/>
        <end position="1383"/>
    </location>
</feature>
<dbReference type="InterPro" id="IPR023298">
    <property type="entry name" value="ATPase_P-typ_TM_dom_sf"/>
</dbReference>
<dbReference type="InterPro" id="IPR023214">
    <property type="entry name" value="HAD_sf"/>
</dbReference>
<evidence type="ECO:0000256" key="1">
    <source>
        <dbReference type="ARBA" id="ARBA00004141"/>
    </source>
</evidence>
<dbReference type="NCBIfam" id="TIGR01494">
    <property type="entry name" value="ATPase_P-type"/>
    <property type="match status" value="3"/>
</dbReference>
<dbReference type="SUPFAM" id="SSF52058">
    <property type="entry name" value="L domain-like"/>
    <property type="match status" value="2"/>
</dbReference>
<evidence type="ECO:0000256" key="10">
    <source>
        <dbReference type="ARBA" id="ARBA00022741"/>
    </source>
</evidence>
<evidence type="ECO:0000313" key="24">
    <source>
        <dbReference type="Proteomes" id="UP000824890"/>
    </source>
</evidence>
<dbReference type="InterPro" id="IPR003591">
    <property type="entry name" value="Leu-rich_rpt_typical-subtyp"/>
</dbReference>
<feature type="transmembrane region" description="Helical" evidence="21">
    <location>
        <begin position="1870"/>
        <end position="1892"/>
    </location>
</feature>
<evidence type="ECO:0000256" key="9">
    <source>
        <dbReference type="ARBA" id="ARBA00022737"/>
    </source>
</evidence>
<evidence type="ECO:0000256" key="19">
    <source>
        <dbReference type="PROSITE-ProRule" id="PRU10141"/>
    </source>
</evidence>
<dbReference type="InterPro" id="IPR036412">
    <property type="entry name" value="HAD-like_sf"/>
</dbReference>
<accession>A0ABQ8C8W9</accession>
<keyword evidence="5" id="KW-0433">Leucine-rich repeat</keyword>
<dbReference type="PRINTS" id="PR00119">
    <property type="entry name" value="CATATPASE"/>
</dbReference>
<dbReference type="Pfam" id="PF00690">
    <property type="entry name" value="Cation_ATPase_N"/>
    <property type="match status" value="1"/>
</dbReference>
<comment type="catalytic activity">
    <reaction evidence="18">
        <text>L-seryl-[protein] + ATP = O-phospho-L-seryl-[protein] + ADP + H(+)</text>
        <dbReference type="Rhea" id="RHEA:17989"/>
        <dbReference type="Rhea" id="RHEA-COMP:9863"/>
        <dbReference type="Rhea" id="RHEA-COMP:11604"/>
        <dbReference type="ChEBI" id="CHEBI:15378"/>
        <dbReference type="ChEBI" id="CHEBI:29999"/>
        <dbReference type="ChEBI" id="CHEBI:30616"/>
        <dbReference type="ChEBI" id="CHEBI:83421"/>
        <dbReference type="ChEBI" id="CHEBI:456216"/>
        <dbReference type="EC" id="2.7.11.1"/>
    </reaction>
</comment>
<dbReference type="SUPFAM" id="SSF56784">
    <property type="entry name" value="HAD-like"/>
    <property type="match status" value="1"/>
</dbReference>
<dbReference type="PROSITE" id="PS00108">
    <property type="entry name" value="PROTEIN_KINASE_ST"/>
    <property type="match status" value="1"/>
</dbReference>
<evidence type="ECO:0000256" key="14">
    <source>
        <dbReference type="ARBA" id="ARBA00022967"/>
    </source>
</evidence>
<dbReference type="PANTHER" id="PTHR45631:SF58">
    <property type="entry name" value="PROTEIN KINASE DOMAIN-CONTAINING PROTEIN"/>
    <property type="match status" value="1"/>
</dbReference>
<dbReference type="InterPro" id="IPR018303">
    <property type="entry name" value="ATPase_P-typ_P_site"/>
</dbReference>
<dbReference type="Pfam" id="PF00560">
    <property type="entry name" value="LRR_1"/>
    <property type="match status" value="1"/>
</dbReference>
<dbReference type="InterPro" id="IPR059000">
    <property type="entry name" value="ATPase_P-type_domA"/>
</dbReference>
<keyword evidence="13 19" id="KW-0067">ATP-binding</keyword>
<dbReference type="InterPro" id="IPR008271">
    <property type="entry name" value="Ser/Thr_kinase_AS"/>
</dbReference>
<dbReference type="SUPFAM" id="SSF56112">
    <property type="entry name" value="Protein kinase-like (PK-like)"/>
    <property type="match status" value="1"/>
</dbReference>
<evidence type="ECO:0000256" key="12">
    <source>
        <dbReference type="ARBA" id="ARBA00022837"/>
    </source>
</evidence>
<feature type="transmembrane region" description="Helical" evidence="21">
    <location>
        <begin position="984"/>
        <end position="1007"/>
    </location>
</feature>
<dbReference type="Gene3D" id="3.30.200.20">
    <property type="entry name" value="Phosphorylase Kinase, domain 1"/>
    <property type="match status" value="1"/>
</dbReference>
<dbReference type="Gene3D" id="1.10.510.10">
    <property type="entry name" value="Transferase(Phosphotransferase) domain 1"/>
    <property type="match status" value="1"/>
</dbReference>
<dbReference type="SFLD" id="SFLDF00027">
    <property type="entry name" value="p-type_atpase"/>
    <property type="match status" value="1"/>
</dbReference>
<dbReference type="Gene3D" id="3.40.1110.10">
    <property type="entry name" value="Calcium-transporting ATPase, cytoplasmic domain N"/>
    <property type="match status" value="1"/>
</dbReference>
<dbReference type="Pfam" id="PF13246">
    <property type="entry name" value="Cation_ATPase"/>
    <property type="match status" value="1"/>
</dbReference>